<evidence type="ECO:0000256" key="8">
    <source>
        <dbReference type="ARBA" id="ARBA00023136"/>
    </source>
</evidence>
<evidence type="ECO:0000313" key="12">
    <source>
        <dbReference type="Proteomes" id="UP000245790"/>
    </source>
</evidence>
<keyword evidence="3" id="KW-0997">Cell inner membrane</keyword>
<evidence type="ECO:0000256" key="6">
    <source>
        <dbReference type="ARBA" id="ARBA00022985"/>
    </source>
</evidence>
<dbReference type="PANTHER" id="PTHR30606">
    <property type="entry name" value="LIPID A BIOSYNTHESIS LAUROYL ACYLTRANSFERASE"/>
    <property type="match status" value="1"/>
</dbReference>
<evidence type="ECO:0000256" key="5">
    <source>
        <dbReference type="ARBA" id="ARBA00022692"/>
    </source>
</evidence>
<dbReference type="GO" id="GO:0005886">
    <property type="term" value="C:plasma membrane"/>
    <property type="evidence" value="ECO:0007669"/>
    <property type="project" value="UniProtKB-SubCell"/>
</dbReference>
<dbReference type="Pfam" id="PF03279">
    <property type="entry name" value="Lip_A_acyltrans"/>
    <property type="match status" value="1"/>
</dbReference>
<dbReference type="GO" id="GO:0009245">
    <property type="term" value="P:lipid A biosynthetic process"/>
    <property type="evidence" value="ECO:0007669"/>
    <property type="project" value="InterPro"/>
</dbReference>
<gene>
    <name evidence="11" type="ORF">C8D97_10251</name>
</gene>
<dbReference type="PANTHER" id="PTHR30606:SF9">
    <property type="entry name" value="LIPID A BIOSYNTHESIS LAUROYLTRANSFERASE"/>
    <property type="match status" value="1"/>
</dbReference>
<comment type="subcellular location">
    <subcellularLocation>
        <location evidence="1">Cell inner membrane</location>
    </subcellularLocation>
</comment>
<evidence type="ECO:0000313" key="11">
    <source>
        <dbReference type="EMBL" id="PWK53663.1"/>
    </source>
</evidence>
<reference evidence="11 12" key="1">
    <citation type="submission" date="2018-05" db="EMBL/GenBank/DDBJ databases">
        <title>Genomic Encyclopedia of Type Strains, Phase IV (KMG-IV): sequencing the most valuable type-strain genomes for metagenomic binning, comparative biology and taxonomic classification.</title>
        <authorList>
            <person name="Goeker M."/>
        </authorList>
    </citation>
    <scope>NUCLEOTIDE SEQUENCE [LARGE SCALE GENOMIC DNA]</scope>
    <source>
        <strain evidence="11 12">DSM 25350</strain>
    </source>
</reference>
<keyword evidence="5 10" id="KW-0812">Transmembrane</keyword>
<keyword evidence="12" id="KW-1185">Reference proteome</keyword>
<evidence type="ECO:0000256" key="2">
    <source>
        <dbReference type="ARBA" id="ARBA00022475"/>
    </source>
</evidence>
<evidence type="ECO:0000256" key="4">
    <source>
        <dbReference type="ARBA" id="ARBA00022679"/>
    </source>
</evidence>
<evidence type="ECO:0000256" key="1">
    <source>
        <dbReference type="ARBA" id="ARBA00004533"/>
    </source>
</evidence>
<dbReference type="GO" id="GO:0016746">
    <property type="term" value="F:acyltransferase activity"/>
    <property type="evidence" value="ECO:0007669"/>
    <property type="project" value="UniProtKB-KW"/>
</dbReference>
<dbReference type="InterPro" id="IPR011920">
    <property type="entry name" value="Lipid_A_LpxL_LpxP"/>
</dbReference>
<evidence type="ECO:0000256" key="10">
    <source>
        <dbReference type="SAM" id="Phobius"/>
    </source>
</evidence>
<keyword evidence="8 10" id="KW-0472">Membrane</keyword>
<evidence type="ECO:0000256" key="7">
    <source>
        <dbReference type="ARBA" id="ARBA00022989"/>
    </source>
</evidence>
<comment type="caution">
    <text evidence="11">The sequence shown here is derived from an EMBL/GenBank/DDBJ whole genome shotgun (WGS) entry which is preliminary data.</text>
</comment>
<keyword evidence="4 11" id="KW-0808">Transferase</keyword>
<evidence type="ECO:0000256" key="9">
    <source>
        <dbReference type="ARBA" id="ARBA00023315"/>
    </source>
</evidence>
<dbReference type="AlphaFoldDB" id="A0A316FZ18"/>
<dbReference type="InterPro" id="IPR004960">
    <property type="entry name" value="LipA_acyltrans"/>
</dbReference>
<dbReference type="CDD" id="cd07984">
    <property type="entry name" value="LPLAT_LABLAT-like"/>
    <property type="match status" value="1"/>
</dbReference>
<accession>A0A316FZ18</accession>
<sequence length="412" mass="47884">MTRLYVRDSVSTKQNNSKPFWSPVYWPSQLFFLIMRLLAFLPYPAIHRLGILMGKAMYRLAKSRVRIAQINIKKCFPHLSEVEQENLVKQNLISTGIGMLETAMLWFGPKRNWDNRLIIEGMEHLEQAKANGKGGLLLSFHLTSLEIGGSLLGTQMELAALYRKNEKALIEHKMTKGRGQYVHPIARENTRAMVRWIKKNGFVWYAADQDYGRKQSIFVPFFNIPTATITATTRFVKLTGAPVIPMTQQRIGNGKKIKVTLHPPLENMGTDAEQDAITINRFLEHYLKQHPEDYLWIHRRFKTRPTLSSPSFYPKKKKGRQVTPNRYRDIIEAAEWIEEKDGKPYRLKEKEALIYFYYRKETLFADKLGKHAKAWGETLDSETIDNQTFKFQGLTRYCPSQKCDLVYLELSS</sequence>
<keyword evidence="9" id="KW-0012">Acyltransferase</keyword>
<dbReference type="Proteomes" id="UP000245790">
    <property type="component" value="Unassembled WGS sequence"/>
</dbReference>
<dbReference type="GO" id="GO:0009103">
    <property type="term" value="P:lipopolysaccharide biosynthetic process"/>
    <property type="evidence" value="ECO:0007669"/>
    <property type="project" value="UniProtKB-KW"/>
</dbReference>
<proteinExistence type="predicted"/>
<dbReference type="EMBL" id="QGGU01000002">
    <property type="protein sequence ID" value="PWK53663.1"/>
    <property type="molecule type" value="Genomic_DNA"/>
</dbReference>
<protein>
    <submittedName>
        <fullName evidence="11">KDO2-lipid IV(A) lauroyltransferase</fullName>
    </submittedName>
</protein>
<dbReference type="NCBIfam" id="TIGR02207">
    <property type="entry name" value="lipid_A_htrB"/>
    <property type="match status" value="1"/>
</dbReference>
<keyword evidence="7 10" id="KW-1133">Transmembrane helix</keyword>
<keyword evidence="6" id="KW-0448">Lipopolysaccharide biosynthesis</keyword>
<keyword evidence="2" id="KW-1003">Cell membrane</keyword>
<organism evidence="11 12">
    <name type="scientific">Pleionea mediterranea</name>
    <dbReference type="NCBI Taxonomy" id="523701"/>
    <lineage>
        <taxon>Bacteria</taxon>
        <taxon>Pseudomonadati</taxon>
        <taxon>Pseudomonadota</taxon>
        <taxon>Gammaproteobacteria</taxon>
        <taxon>Oceanospirillales</taxon>
        <taxon>Pleioneaceae</taxon>
        <taxon>Pleionea</taxon>
    </lineage>
</organism>
<dbReference type="OrthoDB" id="9803456at2"/>
<name>A0A316FZ18_9GAMM</name>
<evidence type="ECO:0000256" key="3">
    <source>
        <dbReference type="ARBA" id="ARBA00022519"/>
    </source>
</evidence>
<feature type="transmembrane region" description="Helical" evidence="10">
    <location>
        <begin position="24"/>
        <end position="46"/>
    </location>
</feature>